<dbReference type="InterPro" id="IPR036612">
    <property type="entry name" value="KH_dom_type_1_sf"/>
</dbReference>
<dbReference type="FunFam" id="3.30.1370.10:FF:000025">
    <property type="entry name" value="Heterogeneous nuclear ribonucleoprotein K, like"/>
    <property type="match status" value="1"/>
</dbReference>
<evidence type="ECO:0000256" key="2">
    <source>
        <dbReference type="PROSITE-ProRule" id="PRU00117"/>
    </source>
</evidence>
<dbReference type="InterPro" id="IPR004087">
    <property type="entry name" value="KH_dom"/>
</dbReference>
<dbReference type="Pfam" id="PF00013">
    <property type="entry name" value="KH_1"/>
    <property type="match status" value="3"/>
</dbReference>
<feature type="region of interest" description="Disordered" evidence="3">
    <location>
        <begin position="1"/>
        <end position="38"/>
    </location>
</feature>
<dbReference type="CDD" id="cd22434">
    <property type="entry name" value="KH-I_HNRNPK_rpt3"/>
    <property type="match status" value="1"/>
</dbReference>
<dbReference type="SMART" id="SM00322">
    <property type="entry name" value="KH"/>
    <property type="match status" value="3"/>
</dbReference>
<name>A0A170ZXR1_TRIIF</name>
<evidence type="ECO:0000259" key="4">
    <source>
        <dbReference type="SMART" id="SM00322"/>
    </source>
</evidence>
<dbReference type="PANTHER" id="PTHR10288">
    <property type="entry name" value="KH DOMAIN CONTAINING RNA BINDING PROTEIN"/>
    <property type="match status" value="1"/>
</dbReference>
<feature type="region of interest" description="Disordered" evidence="3">
    <location>
        <begin position="209"/>
        <end position="278"/>
    </location>
</feature>
<feature type="domain" description="K Homology" evidence="4">
    <location>
        <begin position="35"/>
        <end position="103"/>
    </location>
</feature>
<protein>
    <submittedName>
        <fullName evidence="5">Heterogeneous nuclear ribonucleoprotein k isoform x1</fullName>
    </submittedName>
</protein>
<organism evidence="5">
    <name type="scientific">Triatoma infestans</name>
    <name type="common">Assassin bug</name>
    <dbReference type="NCBI Taxonomy" id="30076"/>
    <lineage>
        <taxon>Eukaryota</taxon>
        <taxon>Metazoa</taxon>
        <taxon>Ecdysozoa</taxon>
        <taxon>Arthropoda</taxon>
        <taxon>Hexapoda</taxon>
        <taxon>Insecta</taxon>
        <taxon>Pterygota</taxon>
        <taxon>Neoptera</taxon>
        <taxon>Paraneoptera</taxon>
        <taxon>Hemiptera</taxon>
        <taxon>Heteroptera</taxon>
        <taxon>Panheteroptera</taxon>
        <taxon>Cimicomorpha</taxon>
        <taxon>Reduviidae</taxon>
        <taxon>Triatominae</taxon>
        <taxon>Triatoma</taxon>
    </lineage>
</organism>
<dbReference type="PROSITE" id="PS50084">
    <property type="entry name" value="KH_TYPE_1"/>
    <property type="match status" value="3"/>
</dbReference>
<dbReference type="CDD" id="cd22433">
    <property type="entry name" value="KH-I_HNRNPK_rpt2"/>
    <property type="match status" value="1"/>
</dbReference>
<dbReference type="Gene3D" id="3.30.1370.10">
    <property type="entry name" value="K Homology domain, type 1"/>
    <property type="match status" value="3"/>
</dbReference>
<feature type="compositionally biased region" description="Gly residues" evidence="3">
    <location>
        <begin position="209"/>
        <end position="225"/>
    </location>
</feature>
<keyword evidence="1" id="KW-0677">Repeat</keyword>
<feature type="compositionally biased region" description="Pro residues" evidence="3">
    <location>
        <begin position="229"/>
        <end position="255"/>
    </location>
</feature>
<dbReference type="EMBL" id="GEMB01001730">
    <property type="protein sequence ID" value="JAS01434.1"/>
    <property type="molecule type" value="Transcribed_RNA"/>
</dbReference>
<evidence type="ECO:0000256" key="1">
    <source>
        <dbReference type="ARBA" id="ARBA00022737"/>
    </source>
</evidence>
<reference evidence="5" key="2">
    <citation type="journal article" date="2017" name="J. Med. Entomol.">
        <title>Transcriptome Analysis of the Triatoma infestans (Hemiptera: Reduviidae) Integument.</title>
        <authorList>
            <person name="Calderon-Fernandez G.M."/>
            <person name="Moriconi D.E."/>
            <person name="Dulbecco A.B."/>
            <person name="Juarez M.P."/>
        </authorList>
    </citation>
    <scope>NUCLEOTIDE SEQUENCE</scope>
    <source>
        <strain evidence="5">Int1</strain>
        <tissue evidence="5">Integument</tissue>
    </source>
</reference>
<proteinExistence type="predicted"/>
<dbReference type="CDD" id="cd22432">
    <property type="entry name" value="KH-I_HNRNPK_rpt1"/>
    <property type="match status" value="1"/>
</dbReference>
<reference evidence="5" key="1">
    <citation type="submission" date="2016-04" db="EMBL/GenBank/DDBJ databases">
        <authorList>
            <person name="Calderon-Fernandez G.M.Sr."/>
        </authorList>
    </citation>
    <scope>NUCLEOTIDE SEQUENCE</scope>
    <source>
        <strain evidence="5">Int1</strain>
        <tissue evidence="5">Integument</tissue>
    </source>
</reference>
<accession>A0A170ZXR1</accession>
<keyword evidence="5" id="KW-0687">Ribonucleoprotein</keyword>
<sequence>MMRIPRNQGPGMKRNSDMSGPRSQKRIRTGGGGGDDPALRLLIPSKVAGSIIGKGGKNISRLRSDYNAVVQVPDCSGPERVVSISADYETAVKIVEQIVPCLDEFFSSGKGEVDIRLLVHQSLAGCVIGKGGSKVKELREKTSAKIKIFGNCCPQSTDRVVSIVGSPEVAINGLKEIIDLLKETPPKGYSEPYDPQNFDEEFADDYGGFGMPGSGGGGGGGGGARGPVWEPPPPRGGFPPPPPPTFRANIPPPALPRFSRDSGPPDSQQVTIPKDLAGAIIGKGGSRIRRVRSESGAEITIDEPLPGSNDRVITIKGSPDQIQLAQYLLQQSVRESQSRY</sequence>
<dbReference type="AlphaFoldDB" id="A0A170ZXR1"/>
<feature type="domain" description="K Homology" evidence="4">
    <location>
        <begin position="111"/>
        <end position="182"/>
    </location>
</feature>
<evidence type="ECO:0000313" key="5">
    <source>
        <dbReference type="EMBL" id="JAS01434.1"/>
    </source>
</evidence>
<dbReference type="InterPro" id="IPR004088">
    <property type="entry name" value="KH_dom_type_1"/>
</dbReference>
<evidence type="ECO:0000256" key="3">
    <source>
        <dbReference type="SAM" id="MobiDB-lite"/>
    </source>
</evidence>
<feature type="domain" description="K Homology" evidence="4">
    <location>
        <begin position="264"/>
        <end position="334"/>
    </location>
</feature>
<dbReference type="SUPFAM" id="SSF54791">
    <property type="entry name" value="Eukaryotic type KH-domain (KH-domain type I)"/>
    <property type="match status" value="3"/>
</dbReference>
<dbReference type="GO" id="GO:1990904">
    <property type="term" value="C:ribonucleoprotein complex"/>
    <property type="evidence" value="ECO:0007669"/>
    <property type="project" value="UniProtKB-KW"/>
</dbReference>
<dbReference type="GO" id="GO:0010468">
    <property type="term" value="P:regulation of gene expression"/>
    <property type="evidence" value="ECO:0007669"/>
    <property type="project" value="UniProtKB-ARBA"/>
</dbReference>
<keyword evidence="2" id="KW-0694">RNA-binding</keyword>
<dbReference type="GO" id="GO:0003723">
    <property type="term" value="F:RNA binding"/>
    <property type="evidence" value="ECO:0007669"/>
    <property type="project" value="UniProtKB-UniRule"/>
</dbReference>